<accession>A0A2S4V0D8</accession>
<dbReference type="Proteomes" id="UP000239156">
    <property type="component" value="Unassembled WGS sequence"/>
</dbReference>
<name>A0A2S4V0D8_9BASI</name>
<evidence type="ECO:0008006" key="3">
    <source>
        <dbReference type="Google" id="ProtNLM"/>
    </source>
</evidence>
<reference evidence="1" key="1">
    <citation type="submission" date="2017-12" db="EMBL/GenBank/DDBJ databases">
        <title>Gene loss provides genomic basis for host adaptation in cereal stripe rust fungi.</title>
        <authorList>
            <person name="Xia C."/>
        </authorList>
    </citation>
    <scope>NUCLEOTIDE SEQUENCE [LARGE SCALE GENOMIC DNA]</scope>
    <source>
        <strain evidence="1">93-210</strain>
    </source>
</reference>
<evidence type="ECO:0000313" key="1">
    <source>
        <dbReference type="EMBL" id="POW02982.1"/>
    </source>
</evidence>
<dbReference type="EMBL" id="PKSL01000133">
    <property type="protein sequence ID" value="POW02982.1"/>
    <property type="molecule type" value="Genomic_DNA"/>
</dbReference>
<gene>
    <name evidence="1" type="ORF">PSTT_11438</name>
</gene>
<organism evidence="1 2">
    <name type="scientific">Puccinia striiformis</name>
    <dbReference type="NCBI Taxonomy" id="27350"/>
    <lineage>
        <taxon>Eukaryota</taxon>
        <taxon>Fungi</taxon>
        <taxon>Dikarya</taxon>
        <taxon>Basidiomycota</taxon>
        <taxon>Pucciniomycotina</taxon>
        <taxon>Pucciniomycetes</taxon>
        <taxon>Pucciniales</taxon>
        <taxon>Pucciniaceae</taxon>
        <taxon>Puccinia</taxon>
    </lineage>
</organism>
<comment type="caution">
    <text evidence="1">The sequence shown here is derived from an EMBL/GenBank/DDBJ whole genome shotgun (WGS) entry which is preliminary data.</text>
</comment>
<dbReference type="AlphaFoldDB" id="A0A2S4V0D8"/>
<keyword evidence="2" id="KW-1185">Reference proteome</keyword>
<evidence type="ECO:0000313" key="2">
    <source>
        <dbReference type="Proteomes" id="UP000239156"/>
    </source>
</evidence>
<dbReference type="VEuPathDB" id="FungiDB:PSTT_11438"/>
<sequence>MHDSCVFRISRIGQSVNPNVRTPPIIPPGTFLVGDAGYPGNMDIFYPTHRGHTPERGTTLSNLQLELWLNKRLGG</sequence>
<proteinExistence type="predicted"/>
<protein>
    <recommendedName>
        <fullName evidence="3">DDE Tnp4 domain-containing protein</fullName>
    </recommendedName>
</protein>